<evidence type="ECO:0000256" key="2">
    <source>
        <dbReference type="ARBA" id="ARBA00022598"/>
    </source>
</evidence>
<feature type="domain" description="AMP-dependent synthetase/ligase" evidence="5">
    <location>
        <begin position="50"/>
        <end position="367"/>
    </location>
</feature>
<protein>
    <submittedName>
        <fullName evidence="7">AMP-dependent synthetase</fullName>
    </submittedName>
</protein>
<dbReference type="GO" id="GO:0005524">
    <property type="term" value="F:ATP binding"/>
    <property type="evidence" value="ECO:0007669"/>
    <property type="project" value="UniProtKB-KW"/>
</dbReference>
<reference evidence="7 8" key="2">
    <citation type="journal article" date="2017" name="Int. J. Syst. Evol. Microbiol.">
        <title>Gordonia phthalatica sp. nov., a di-n-butyl phthalate-degrading bacterium isolated from activated sludge.</title>
        <authorList>
            <person name="Jin D."/>
            <person name="Kong X."/>
            <person name="Jia M."/>
            <person name="Yu X."/>
            <person name="Wang X."/>
            <person name="Zhuang X."/>
            <person name="Deng Y."/>
            <person name="Bai Z."/>
        </authorList>
    </citation>
    <scope>NUCLEOTIDE SEQUENCE [LARGE SCALE GENOMIC DNA]</scope>
    <source>
        <strain evidence="7 8">QH-11</strain>
    </source>
</reference>
<dbReference type="InterPro" id="IPR042099">
    <property type="entry name" value="ANL_N_sf"/>
</dbReference>
<keyword evidence="2" id="KW-0436">Ligase</keyword>
<dbReference type="NCBIfam" id="NF006134">
    <property type="entry name" value="PRK08279.1"/>
    <property type="match status" value="1"/>
</dbReference>
<dbReference type="InterPro" id="IPR000873">
    <property type="entry name" value="AMP-dep_synth/lig_dom"/>
</dbReference>
<comment type="similarity">
    <text evidence="1">Belongs to the ATP-dependent AMP-binding enzyme family.</text>
</comment>
<dbReference type="InterPro" id="IPR045851">
    <property type="entry name" value="AMP-bd_C_sf"/>
</dbReference>
<evidence type="ECO:0000259" key="6">
    <source>
        <dbReference type="Pfam" id="PF13193"/>
    </source>
</evidence>
<dbReference type="Pfam" id="PF00501">
    <property type="entry name" value="AMP-binding"/>
    <property type="match status" value="1"/>
</dbReference>
<dbReference type="FunFam" id="3.30.300.30:FF:000020">
    <property type="entry name" value="Long-chain fatty acid transporter"/>
    <property type="match status" value="1"/>
</dbReference>
<organism evidence="7 8">
    <name type="scientific">Gordonia phthalatica</name>
    <dbReference type="NCBI Taxonomy" id="1136941"/>
    <lineage>
        <taxon>Bacteria</taxon>
        <taxon>Bacillati</taxon>
        <taxon>Actinomycetota</taxon>
        <taxon>Actinomycetes</taxon>
        <taxon>Mycobacteriales</taxon>
        <taxon>Gordoniaceae</taxon>
        <taxon>Gordonia</taxon>
    </lineage>
</organism>
<gene>
    <name evidence="7" type="ORF">ACH46_05960</name>
</gene>
<proteinExistence type="inferred from homology"/>
<dbReference type="InterPro" id="IPR020845">
    <property type="entry name" value="AMP-binding_CS"/>
</dbReference>
<accession>A0A0N9NAT7</accession>
<evidence type="ECO:0000313" key="8">
    <source>
        <dbReference type="Proteomes" id="UP000063789"/>
    </source>
</evidence>
<dbReference type="GO" id="GO:0004467">
    <property type="term" value="F:long-chain fatty acid-CoA ligase activity"/>
    <property type="evidence" value="ECO:0007669"/>
    <property type="project" value="TreeGrafter"/>
</dbReference>
<reference evidence="8" key="1">
    <citation type="submission" date="2015-06" db="EMBL/GenBank/DDBJ databases">
        <title>Complete genome sequence and metabolic analysis of phthalate degradation pathway in Gordonia sp. QH-11.</title>
        <authorList>
            <person name="Jin D."/>
            <person name="Kong X."/>
            <person name="Bai Z."/>
        </authorList>
    </citation>
    <scope>NUCLEOTIDE SEQUENCE [LARGE SCALE GENOMIC DNA]</scope>
    <source>
        <strain evidence="8">QH-11</strain>
    </source>
</reference>
<dbReference type="AlphaFoldDB" id="A0A0N9NAT7"/>
<evidence type="ECO:0000256" key="3">
    <source>
        <dbReference type="ARBA" id="ARBA00022741"/>
    </source>
</evidence>
<keyword evidence="8" id="KW-1185">Reference proteome</keyword>
<sequence>MGTQVPSRVGIKDIVRGVARMVPDLPAMATHVPGMIVRPPAAKRTIGQIFAKHAADHPDRPFIRWNGESMSYGEVNRQVNRYAAVLADRGVGTGDVVGILAKNSPTDLMVILAALKLGAVAGMLNYNQRNEVIDHSMKLLGGKVLVYDPECSEAYESISPDRLPAHVLDFPALDEAAAGKSEMDPAVTKHLPASTTAFYIFTSGTTGLPKASVMSHNRWLANYDGIGGLAVRLRPSDTMYVALPLYHNNALSVSLGAVLSAGACIAISKQFSASRFWDDVITNRATAFCYIGELCRYLLAQPEKPTDRKHSVRIMVGNGLRPEIWDEFTERFGIDRVVEFYGASELNLAFVNAFDVKRTAGFCPLPFRVVEYNDDGTAKRDAKGRLRKVRKGEPGLLIAQISDRVPVDGYTDNSDTEKKIIRDAFKDGDAYFNSGDLVRELGFAHIAFVDRLGDTFRWKGENVATTEVEGAFDGIDSVEQAVAYGVEVPGCDGRAGMVAVQLRPEQDMDPKELADQLYRTLPAYALPLFVRFVPEIETTSTFKNRKVELRNEAYAEVGDDTVWVLSGRNDGYVPFYDGYAADVAAAKAPR</sequence>
<dbReference type="Gene3D" id="3.40.50.12780">
    <property type="entry name" value="N-terminal domain of ligase-like"/>
    <property type="match status" value="1"/>
</dbReference>
<evidence type="ECO:0000256" key="1">
    <source>
        <dbReference type="ARBA" id="ARBA00006432"/>
    </source>
</evidence>
<dbReference type="STRING" id="1136941.ACH46_05960"/>
<feature type="domain" description="AMP-binding enzyme C-terminal" evidence="6">
    <location>
        <begin position="467"/>
        <end position="543"/>
    </location>
</feature>
<dbReference type="SUPFAM" id="SSF56801">
    <property type="entry name" value="Acetyl-CoA synthetase-like"/>
    <property type="match status" value="1"/>
</dbReference>
<dbReference type="GO" id="GO:0005886">
    <property type="term" value="C:plasma membrane"/>
    <property type="evidence" value="ECO:0007669"/>
    <property type="project" value="TreeGrafter"/>
</dbReference>
<keyword evidence="4" id="KW-0067">ATP-binding</keyword>
<dbReference type="RefSeq" id="WP_062392107.1">
    <property type="nucleotide sequence ID" value="NZ_CP011853.1"/>
</dbReference>
<dbReference type="InterPro" id="IPR025110">
    <property type="entry name" value="AMP-bd_C"/>
</dbReference>
<dbReference type="PANTHER" id="PTHR43107">
    <property type="entry name" value="LONG-CHAIN FATTY ACID TRANSPORT PROTEIN"/>
    <property type="match status" value="1"/>
</dbReference>
<dbReference type="EMBL" id="CP011853">
    <property type="protein sequence ID" value="ALG84134.1"/>
    <property type="molecule type" value="Genomic_DNA"/>
</dbReference>
<evidence type="ECO:0000256" key="4">
    <source>
        <dbReference type="ARBA" id="ARBA00022840"/>
    </source>
</evidence>
<dbReference type="OrthoDB" id="9803968at2"/>
<dbReference type="GO" id="GO:0044539">
    <property type="term" value="P:long-chain fatty acid import into cell"/>
    <property type="evidence" value="ECO:0007669"/>
    <property type="project" value="TreeGrafter"/>
</dbReference>
<dbReference type="GO" id="GO:0005324">
    <property type="term" value="F:long-chain fatty acid transmembrane transporter activity"/>
    <property type="evidence" value="ECO:0007669"/>
    <property type="project" value="TreeGrafter"/>
</dbReference>
<evidence type="ECO:0000313" key="7">
    <source>
        <dbReference type="EMBL" id="ALG84134.1"/>
    </source>
</evidence>
<keyword evidence="3" id="KW-0547">Nucleotide-binding</keyword>
<dbReference type="PATRIC" id="fig|1136941.3.peg.1219"/>
<dbReference type="Gene3D" id="3.30.300.30">
    <property type="match status" value="1"/>
</dbReference>
<dbReference type="KEGG" id="goq:ACH46_05960"/>
<dbReference type="Proteomes" id="UP000063789">
    <property type="component" value="Chromosome"/>
</dbReference>
<name>A0A0N9NAT7_9ACTN</name>
<evidence type="ECO:0000259" key="5">
    <source>
        <dbReference type="Pfam" id="PF00501"/>
    </source>
</evidence>
<dbReference type="Pfam" id="PF13193">
    <property type="entry name" value="AMP-binding_C"/>
    <property type="match status" value="1"/>
</dbReference>
<dbReference type="PANTHER" id="PTHR43107:SF15">
    <property type="entry name" value="FATTY ACID TRANSPORT PROTEIN 3, ISOFORM A"/>
    <property type="match status" value="1"/>
</dbReference>
<dbReference type="PROSITE" id="PS00455">
    <property type="entry name" value="AMP_BINDING"/>
    <property type="match status" value="1"/>
</dbReference>